<name>A0ABT6FCX1_9BACT</name>
<dbReference type="SMART" id="SM00471">
    <property type="entry name" value="HDc"/>
    <property type="match status" value="1"/>
</dbReference>
<evidence type="ECO:0000313" key="5">
    <source>
        <dbReference type="Proteomes" id="UP001216907"/>
    </source>
</evidence>
<evidence type="ECO:0000259" key="3">
    <source>
        <dbReference type="PROSITE" id="PS51832"/>
    </source>
</evidence>
<dbReference type="InterPro" id="IPR052020">
    <property type="entry name" value="Cyclic_di-GMP/3'3'-cGAMP_PDE"/>
</dbReference>
<keyword evidence="1" id="KW-0597">Phosphoprotein</keyword>
<feature type="modified residue" description="4-aspartylphosphate" evidence="1">
    <location>
        <position position="72"/>
    </location>
</feature>
<dbReference type="SMART" id="SM00448">
    <property type="entry name" value="REC"/>
    <property type="match status" value="1"/>
</dbReference>
<feature type="domain" description="HD-GYP" evidence="3">
    <location>
        <begin position="175"/>
        <end position="387"/>
    </location>
</feature>
<dbReference type="PANTHER" id="PTHR45228:SF5">
    <property type="entry name" value="CYCLIC DI-GMP PHOSPHODIESTERASE VC_1348-RELATED"/>
    <property type="match status" value="1"/>
</dbReference>
<evidence type="ECO:0000259" key="2">
    <source>
        <dbReference type="PROSITE" id="PS50110"/>
    </source>
</evidence>
<dbReference type="Gene3D" id="1.10.3210.10">
    <property type="entry name" value="Hypothetical protein af1432"/>
    <property type="match status" value="1"/>
</dbReference>
<evidence type="ECO:0000256" key="1">
    <source>
        <dbReference type="PROSITE-ProRule" id="PRU00169"/>
    </source>
</evidence>
<dbReference type="Pfam" id="PF13487">
    <property type="entry name" value="HD_5"/>
    <property type="match status" value="1"/>
</dbReference>
<dbReference type="Gene3D" id="3.40.50.2300">
    <property type="match status" value="1"/>
</dbReference>
<dbReference type="CDD" id="cd00077">
    <property type="entry name" value="HDc"/>
    <property type="match status" value="1"/>
</dbReference>
<dbReference type="SUPFAM" id="SSF109604">
    <property type="entry name" value="HD-domain/PDEase-like"/>
    <property type="match status" value="1"/>
</dbReference>
<gene>
    <name evidence="4" type="ORF">PZE19_16725</name>
</gene>
<dbReference type="SUPFAM" id="SSF52172">
    <property type="entry name" value="CheY-like"/>
    <property type="match status" value="1"/>
</dbReference>
<proteinExistence type="predicted"/>
<organism evidence="4 5">
    <name type="scientific">Paludisphaera mucosa</name>
    <dbReference type="NCBI Taxonomy" id="3030827"/>
    <lineage>
        <taxon>Bacteria</taxon>
        <taxon>Pseudomonadati</taxon>
        <taxon>Planctomycetota</taxon>
        <taxon>Planctomycetia</taxon>
        <taxon>Isosphaerales</taxon>
        <taxon>Isosphaeraceae</taxon>
        <taxon>Paludisphaera</taxon>
    </lineage>
</organism>
<evidence type="ECO:0000313" key="4">
    <source>
        <dbReference type="EMBL" id="MDG3005438.1"/>
    </source>
</evidence>
<dbReference type="InterPro" id="IPR001789">
    <property type="entry name" value="Sig_transdc_resp-reg_receiver"/>
</dbReference>
<dbReference type="EMBL" id="JARRAG010000002">
    <property type="protein sequence ID" value="MDG3005438.1"/>
    <property type="molecule type" value="Genomic_DNA"/>
</dbReference>
<dbReference type="Pfam" id="PF00072">
    <property type="entry name" value="Response_reg"/>
    <property type="match status" value="1"/>
</dbReference>
<dbReference type="RefSeq" id="WP_277861774.1">
    <property type="nucleotide sequence ID" value="NZ_JARRAG010000002.1"/>
</dbReference>
<sequence length="408" mass="44653">MDSASEGPPRTRCSPPEDWTDARVLITDDEPNVRTACRFLLEADGIACDEAVDGLQALKAATTCSYDAVILDVDMPRLKGPEVCRRLRVADPSSHLKIIMVSGRATPDEMALMLSAGADDYLGKPFTAIQLQQRVKAALRRKGQQDCADRLNSELQLVNRGLEQAAGGRARNLNVDEARETLVRGLAKLAECRDLETGSHLLRLRHYSVCLAEELAETPGVGDGPIDQAFIDLLGCCAPLHDIGKVGLPDHILRNPGRLDQDERRVMETHTLIGYEALKSLLDRSGFAVDLLAMGMDIARHHHERFDGSGYPDRLAAGQIPLAARVVAICDVYDALRSRRVYKAAMPHDEVVRAMSNPADGSFDPHLLRLFLRSSHRFERIFADFENDADCSAGDLGRGGGDQRIGAA</sequence>
<protein>
    <submittedName>
        <fullName evidence="4">Response regulator</fullName>
    </submittedName>
</protein>
<dbReference type="PANTHER" id="PTHR45228">
    <property type="entry name" value="CYCLIC DI-GMP PHOSPHODIESTERASE TM_0186-RELATED"/>
    <property type="match status" value="1"/>
</dbReference>
<reference evidence="4 5" key="1">
    <citation type="submission" date="2023-03" db="EMBL/GenBank/DDBJ databases">
        <title>Paludisphaera mucosa sp. nov. a novel planctomycete from northern fen.</title>
        <authorList>
            <person name="Ivanova A."/>
        </authorList>
    </citation>
    <scope>NUCLEOTIDE SEQUENCE [LARGE SCALE GENOMIC DNA]</scope>
    <source>
        <strain evidence="4 5">Pla2</strain>
    </source>
</reference>
<dbReference type="InterPro" id="IPR003607">
    <property type="entry name" value="HD/PDEase_dom"/>
</dbReference>
<accession>A0ABT6FCX1</accession>
<keyword evidence="5" id="KW-1185">Reference proteome</keyword>
<dbReference type="InterPro" id="IPR011006">
    <property type="entry name" value="CheY-like_superfamily"/>
</dbReference>
<dbReference type="PROSITE" id="PS50110">
    <property type="entry name" value="RESPONSE_REGULATORY"/>
    <property type="match status" value="1"/>
</dbReference>
<comment type="caution">
    <text evidence="4">The sequence shown here is derived from an EMBL/GenBank/DDBJ whole genome shotgun (WGS) entry which is preliminary data.</text>
</comment>
<dbReference type="InterPro" id="IPR037522">
    <property type="entry name" value="HD_GYP_dom"/>
</dbReference>
<feature type="domain" description="Response regulatory" evidence="2">
    <location>
        <begin position="23"/>
        <end position="139"/>
    </location>
</feature>
<dbReference type="Proteomes" id="UP001216907">
    <property type="component" value="Unassembled WGS sequence"/>
</dbReference>
<dbReference type="PROSITE" id="PS51832">
    <property type="entry name" value="HD_GYP"/>
    <property type="match status" value="1"/>
</dbReference>